<proteinExistence type="predicted"/>
<dbReference type="Proteomes" id="UP000195557">
    <property type="component" value="Unassembled WGS sequence"/>
</dbReference>
<dbReference type="AlphaFoldDB" id="A0A1Y5HYH3"/>
<evidence type="ECO:0000256" key="6">
    <source>
        <dbReference type="SAM" id="Phobius"/>
    </source>
</evidence>
<gene>
    <name evidence="7" type="ORF">BE221DRAFT_188184</name>
</gene>
<protein>
    <submittedName>
        <fullName evidence="7">Organic solute transporter Ostalpha-domain-containing protein</fullName>
    </submittedName>
</protein>
<keyword evidence="4 6" id="KW-0472">Membrane</keyword>
<keyword evidence="3 6" id="KW-1133">Transmembrane helix</keyword>
<feature type="transmembrane region" description="Helical" evidence="6">
    <location>
        <begin position="308"/>
        <end position="328"/>
    </location>
</feature>
<feature type="transmembrane region" description="Helical" evidence="6">
    <location>
        <begin position="25"/>
        <end position="45"/>
    </location>
</feature>
<organism evidence="7">
    <name type="scientific">Ostreococcus tauri</name>
    <name type="common">Marine green alga</name>
    <dbReference type="NCBI Taxonomy" id="70448"/>
    <lineage>
        <taxon>Eukaryota</taxon>
        <taxon>Viridiplantae</taxon>
        <taxon>Chlorophyta</taxon>
        <taxon>Mamiellophyceae</taxon>
        <taxon>Mamiellales</taxon>
        <taxon>Bathycoccaceae</taxon>
        <taxon>Ostreococcus</taxon>
    </lineage>
</organism>
<feature type="transmembrane region" description="Helical" evidence="6">
    <location>
        <begin position="267"/>
        <end position="288"/>
    </location>
</feature>
<dbReference type="SMART" id="SM01417">
    <property type="entry name" value="Solute_trans_a"/>
    <property type="match status" value="1"/>
</dbReference>
<keyword evidence="2 6" id="KW-0812">Transmembrane</keyword>
<feature type="transmembrane region" description="Helical" evidence="6">
    <location>
        <begin position="97"/>
        <end position="116"/>
    </location>
</feature>
<name>A0A1Y5HYH3_OSTTA</name>
<evidence type="ECO:0000313" key="7">
    <source>
        <dbReference type="EMBL" id="OUS42319.1"/>
    </source>
</evidence>
<feature type="transmembrane region" description="Helical" evidence="6">
    <location>
        <begin position="136"/>
        <end position="157"/>
    </location>
</feature>
<evidence type="ECO:0000256" key="3">
    <source>
        <dbReference type="ARBA" id="ARBA00022989"/>
    </source>
</evidence>
<feature type="compositionally biased region" description="Polar residues" evidence="5">
    <location>
        <begin position="379"/>
        <end position="392"/>
    </location>
</feature>
<feature type="transmembrane region" description="Helical" evidence="6">
    <location>
        <begin position="226"/>
        <end position="246"/>
    </location>
</feature>
<evidence type="ECO:0000256" key="4">
    <source>
        <dbReference type="ARBA" id="ARBA00023136"/>
    </source>
</evidence>
<evidence type="ECO:0000256" key="5">
    <source>
        <dbReference type="SAM" id="MobiDB-lite"/>
    </source>
</evidence>
<feature type="transmembrane region" description="Helical" evidence="6">
    <location>
        <begin position="57"/>
        <end position="76"/>
    </location>
</feature>
<evidence type="ECO:0000256" key="2">
    <source>
        <dbReference type="ARBA" id="ARBA00022692"/>
    </source>
</evidence>
<sequence>MSAAMEARVTPASGERTLGTLFRKVLKTLWVLLCALIVIALPFVVNDLKKHDYQTHYIAWFIAFVFVALSLPITLYEVTQHLENYRAPRLQRHVIRILWMAPIYAVDGWLALRFRSKTIYFDTVREIYEAYVIYNFYTYCIVFLQEFCSPGLSYIIVRKPTRPHLWPLSLFLRAPRMGEPFLRLCRHGVINYVVLRPLTSVIAFMAEANGVYGEGQILNPWVAYPYLAFVNNLSQAWAMYCLILLYKVMYTELTPLRPFWKFISVKAVVFFSFWQSMAFAVLVSTGVISVDGQAWASDYDAAALANALQAFCICIEMFFAAIAHAYAFPPEEYNMGQPVPQRKFSENVIELFDVRDVYQDIKNFFQQQRDRFTGKYNPGTMSPTTSTLSRANSARHPRVRDRVNMDVTYDGSTADIESERLLAHAAIPIGDDQFDVVAARGDADAIVIDSVSSDGGLLPLHAEKARSHDAS</sequence>
<dbReference type="GO" id="GO:0016020">
    <property type="term" value="C:membrane"/>
    <property type="evidence" value="ECO:0007669"/>
    <property type="project" value="UniProtKB-SubCell"/>
</dbReference>
<dbReference type="EMBL" id="KZ155839">
    <property type="protein sequence ID" value="OUS42319.1"/>
    <property type="molecule type" value="Genomic_DNA"/>
</dbReference>
<reference evidence="7" key="1">
    <citation type="submission" date="2017-04" db="EMBL/GenBank/DDBJ databases">
        <title>Population genomics of picophytoplankton unveils novel chromosome hypervariability.</title>
        <authorList>
            <consortium name="DOE Joint Genome Institute"/>
            <person name="Blanc-Mathieu R."/>
            <person name="Krasovec M."/>
            <person name="Hebrard M."/>
            <person name="Yau S."/>
            <person name="Desgranges E."/>
            <person name="Martin J."/>
            <person name="Schackwitz W."/>
            <person name="Kuo A."/>
            <person name="Salin G."/>
            <person name="Donnadieu C."/>
            <person name="Desdevises Y."/>
            <person name="Sanchez-Ferandin S."/>
            <person name="Moreau H."/>
            <person name="Rivals E."/>
            <person name="Grigoriev I.V."/>
            <person name="Grimsley N."/>
            <person name="Eyre-Walker A."/>
            <person name="Piganeau G."/>
        </authorList>
    </citation>
    <scope>NUCLEOTIDE SEQUENCE [LARGE SCALE GENOMIC DNA]</scope>
    <source>
        <strain evidence="7">RCC 1115</strain>
    </source>
</reference>
<feature type="region of interest" description="Disordered" evidence="5">
    <location>
        <begin position="375"/>
        <end position="394"/>
    </location>
</feature>
<accession>A0A1Y5HYH3</accession>
<evidence type="ECO:0000256" key="1">
    <source>
        <dbReference type="ARBA" id="ARBA00004141"/>
    </source>
</evidence>
<dbReference type="Pfam" id="PF03619">
    <property type="entry name" value="Solute_trans_a"/>
    <property type="match status" value="1"/>
</dbReference>
<comment type="subcellular location">
    <subcellularLocation>
        <location evidence="1">Membrane</location>
        <topology evidence="1">Multi-pass membrane protein</topology>
    </subcellularLocation>
</comment>
<dbReference type="PANTHER" id="PTHR23423">
    <property type="entry name" value="ORGANIC SOLUTE TRANSPORTER-RELATED"/>
    <property type="match status" value="1"/>
</dbReference>
<dbReference type="InterPro" id="IPR005178">
    <property type="entry name" value="Ostalpha/TMEM184C"/>
</dbReference>